<keyword evidence="2" id="KW-1185">Reference proteome</keyword>
<comment type="caution">
    <text evidence="1">The sequence shown here is derived from an EMBL/GenBank/DDBJ whole genome shotgun (WGS) entry which is preliminary data.</text>
</comment>
<evidence type="ECO:0008006" key="3">
    <source>
        <dbReference type="Google" id="ProtNLM"/>
    </source>
</evidence>
<gene>
    <name evidence="1" type="ORF">GCM10009550_01400</name>
</gene>
<sequence length="180" mass="20037">MRRKAAHAQAISWAMGMLTRDHPEDYRSLLESGRVGLEGTCLGHRVKDCPDPQGHAAEYKRLDGLIRSRARRILAAREDLQEGFAALRDQRKRHLMEGTAKPVESPARLTAESLRASRGEWMPIRHYPTSRKNAVTHAHRVRVGPSPAWAPAGDFEAEVRPAENGAGWTVWAVYLGDGDA</sequence>
<proteinExistence type="predicted"/>
<protein>
    <recommendedName>
        <fullName evidence="3">Transposase</fullName>
    </recommendedName>
</protein>
<evidence type="ECO:0000313" key="1">
    <source>
        <dbReference type="EMBL" id="GAA0935980.1"/>
    </source>
</evidence>
<organism evidence="1 2">
    <name type="scientific">Actinocorallia libanotica</name>
    <dbReference type="NCBI Taxonomy" id="46162"/>
    <lineage>
        <taxon>Bacteria</taxon>
        <taxon>Bacillati</taxon>
        <taxon>Actinomycetota</taxon>
        <taxon>Actinomycetes</taxon>
        <taxon>Streptosporangiales</taxon>
        <taxon>Thermomonosporaceae</taxon>
        <taxon>Actinocorallia</taxon>
    </lineage>
</organism>
<evidence type="ECO:0000313" key="2">
    <source>
        <dbReference type="Proteomes" id="UP001500665"/>
    </source>
</evidence>
<name>A0ABN1Q0G1_9ACTN</name>
<dbReference type="Proteomes" id="UP001500665">
    <property type="component" value="Unassembled WGS sequence"/>
</dbReference>
<accession>A0ABN1Q0G1</accession>
<dbReference type="EMBL" id="BAAAHH010000001">
    <property type="protein sequence ID" value="GAA0935980.1"/>
    <property type="molecule type" value="Genomic_DNA"/>
</dbReference>
<reference evidence="1 2" key="1">
    <citation type="journal article" date="2019" name="Int. J. Syst. Evol. Microbiol.">
        <title>The Global Catalogue of Microorganisms (GCM) 10K type strain sequencing project: providing services to taxonomists for standard genome sequencing and annotation.</title>
        <authorList>
            <consortium name="The Broad Institute Genomics Platform"/>
            <consortium name="The Broad Institute Genome Sequencing Center for Infectious Disease"/>
            <person name="Wu L."/>
            <person name="Ma J."/>
        </authorList>
    </citation>
    <scope>NUCLEOTIDE SEQUENCE [LARGE SCALE GENOMIC DNA]</scope>
    <source>
        <strain evidence="1 2">JCM 10696</strain>
    </source>
</reference>
<dbReference type="RefSeq" id="WP_344235509.1">
    <property type="nucleotide sequence ID" value="NZ_BAAAHH010000001.1"/>
</dbReference>